<dbReference type="InterPro" id="IPR006700">
    <property type="entry name" value="RsmE"/>
</dbReference>
<dbReference type="NCBIfam" id="TIGR00046">
    <property type="entry name" value="RsmE family RNA methyltransferase"/>
    <property type="match status" value="1"/>
</dbReference>
<evidence type="ECO:0000256" key="1">
    <source>
        <dbReference type="ARBA" id="ARBA00004496"/>
    </source>
</evidence>
<dbReference type="Gene3D" id="2.40.240.20">
    <property type="entry name" value="Hypothetical PUA domain-like, domain 1"/>
    <property type="match status" value="1"/>
</dbReference>
<dbReference type="InterPro" id="IPR015947">
    <property type="entry name" value="PUA-like_sf"/>
</dbReference>
<evidence type="ECO:0000313" key="16">
    <source>
        <dbReference type="Proteomes" id="UP000019112"/>
    </source>
</evidence>
<dbReference type="SUPFAM" id="SSF75217">
    <property type="entry name" value="alpha/beta knot"/>
    <property type="match status" value="1"/>
</dbReference>
<evidence type="ECO:0000256" key="12">
    <source>
        <dbReference type="PIRNR" id="PIRNR015601"/>
    </source>
</evidence>
<protein>
    <recommendedName>
        <fullName evidence="4 12">Ribosomal RNA small subunit methyltransferase E</fullName>
        <ecNumber evidence="3 12">2.1.1.193</ecNumber>
    </recommendedName>
</protein>
<comment type="subcellular location">
    <subcellularLocation>
        <location evidence="1 12">Cytoplasm</location>
    </subcellularLocation>
</comment>
<evidence type="ECO:0000256" key="5">
    <source>
        <dbReference type="ARBA" id="ARBA00022490"/>
    </source>
</evidence>
<gene>
    <name evidence="15" type="ORF">P618_200006</name>
</gene>
<accession>W6TFJ8</accession>
<dbReference type="EMBL" id="AWTR02000001">
    <property type="protein sequence ID" value="ETZ07789.1"/>
    <property type="molecule type" value="Genomic_DNA"/>
</dbReference>
<keyword evidence="5 12" id="KW-0963">Cytoplasm</keyword>
<evidence type="ECO:0000256" key="11">
    <source>
        <dbReference type="ARBA" id="ARBA00047944"/>
    </source>
</evidence>
<dbReference type="Gene3D" id="3.40.1280.10">
    <property type="match status" value="1"/>
</dbReference>
<evidence type="ECO:0000256" key="6">
    <source>
        <dbReference type="ARBA" id="ARBA00022552"/>
    </source>
</evidence>
<name>W6TFJ8_HOLOB</name>
<dbReference type="InterPro" id="IPR029028">
    <property type="entry name" value="Alpha/beta_knot_MTases"/>
</dbReference>
<comment type="function">
    <text evidence="10 12">Specifically methylates the N3 position of the uracil ring of uridine 1498 (m3U1498) in 16S rRNA. Acts on the fully assembled 30S ribosomal subunit.</text>
</comment>
<keyword evidence="9 12" id="KW-0949">S-adenosyl-L-methionine</keyword>
<comment type="catalytic activity">
    <reaction evidence="11 12">
        <text>uridine(1498) in 16S rRNA + S-adenosyl-L-methionine = N(3)-methyluridine(1498) in 16S rRNA + S-adenosyl-L-homocysteine + H(+)</text>
        <dbReference type="Rhea" id="RHEA:42920"/>
        <dbReference type="Rhea" id="RHEA-COMP:10283"/>
        <dbReference type="Rhea" id="RHEA-COMP:10284"/>
        <dbReference type="ChEBI" id="CHEBI:15378"/>
        <dbReference type="ChEBI" id="CHEBI:57856"/>
        <dbReference type="ChEBI" id="CHEBI:59789"/>
        <dbReference type="ChEBI" id="CHEBI:65315"/>
        <dbReference type="ChEBI" id="CHEBI:74502"/>
        <dbReference type="EC" id="2.1.1.193"/>
    </reaction>
</comment>
<evidence type="ECO:0000256" key="7">
    <source>
        <dbReference type="ARBA" id="ARBA00022603"/>
    </source>
</evidence>
<evidence type="ECO:0000256" key="8">
    <source>
        <dbReference type="ARBA" id="ARBA00022679"/>
    </source>
</evidence>
<organism evidence="15 16">
    <name type="scientific">Holospora obtusa F1</name>
    <dbReference type="NCBI Taxonomy" id="1399147"/>
    <lineage>
        <taxon>Bacteria</taxon>
        <taxon>Pseudomonadati</taxon>
        <taxon>Pseudomonadota</taxon>
        <taxon>Alphaproteobacteria</taxon>
        <taxon>Holosporales</taxon>
        <taxon>Holosporaceae</taxon>
        <taxon>Holospora</taxon>
    </lineage>
</organism>
<evidence type="ECO:0000313" key="15">
    <source>
        <dbReference type="EMBL" id="ETZ07789.1"/>
    </source>
</evidence>
<dbReference type="InterPro" id="IPR046887">
    <property type="entry name" value="RsmE_PUA-like"/>
</dbReference>
<keyword evidence="8 12" id="KW-0808">Transferase</keyword>
<proteinExistence type="inferred from homology"/>
<evidence type="ECO:0000256" key="3">
    <source>
        <dbReference type="ARBA" id="ARBA00012328"/>
    </source>
</evidence>
<evidence type="ECO:0000256" key="9">
    <source>
        <dbReference type="ARBA" id="ARBA00022691"/>
    </source>
</evidence>
<dbReference type="GO" id="GO:0070475">
    <property type="term" value="P:rRNA base methylation"/>
    <property type="evidence" value="ECO:0007669"/>
    <property type="project" value="TreeGrafter"/>
</dbReference>
<feature type="domain" description="Ribosomal RNA small subunit methyltransferase E methyltransferase" evidence="13">
    <location>
        <begin position="69"/>
        <end position="221"/>
    </location>
</feature>
<feature type="domain" description="Ribosomal RNA small subunit methyltransferase E PUA-like" evidence="14">
    <location>
        <begin position="22"/>
        <end position="50"/>
    </location>
</feature>
<dbReference type="Pfam" id="PF04452">
    <property type="entry name" value="Methyltrans_RNA"/>
    <property type="match status" value="1"/>
</dbReference>
<evidence type="ECO:0000259" key="14">
    <source>
        <dbReference type="Pfam" id="PF20260"/>
    </source>
</evidence>
<dbReference type="PANTHER" id="PTHR30027:SF3">
    <property type="entry name" value="16S RRNA (URACIL(1498)-N(3))-METHYLTRANSFERASE"/>
    <property type="match status" value="1"/>
</dbReference>
<keyword evidence="7 12" id="KW-0489">Methyltransferase</keyword>
<dbReference type="InterPro" id="IPR046886">
    <property type="entry name" value="RsmE_MTase_dom"/>
</dbReference>
<evidence type="ECO:0000256" key="2">
    <source>
        <dbReference type="ARBA" id="ARBA00005528"/>
    </source>
</evidence>
<dbReference type="GO" id="GO:0070042">
    <property type="term" value="F:rRNA (uridine-N3-)-methyltransferase activity"/>
    <property type="evidence" value="ECO:0007669"/>
    <property type="project" value="TreeGrafter"/>
</dbReference>
<dbReference type="Proteomes" id="UP000019112">
    <property type="component" value="Unassembled WGS sequence"/>
</dbReference>
<dbReference type="STRING" id="1399147.P618_200006"/>
<dbReference type="InterPro" id="IPR029026">
    <property type="entry name" value="tRNA_m1G_MTases_N"/>
</dbReference>
<comment type="similarity">
    <text evidence="2 12">Belongs to the RNA methyltransferase RsmE family.</text>
</comment>
<keyword evidence="16" id="KW-1185">Reference proteome</keyword>
<comment type="caution">
    <text evidence="15">The sequence shown here is derived from an EMBL/GenBank/DDBJ whole genome shotgun (WGS) entry which is preliminary data.</text>
</comment>
<dbReference type="AlphaFoldDB" id="W6TFJ8"/>
<sequence length="237" mass="27150">MIRLFVNESLKKGELLLSPQHIHYLYHVMRLKPGDEVEVFNGKDGGWKAACSKKDKILEVMECIVDQPQSPKPLHLYISLFKRLDWALEKSTELGITHIHPVVAQRSSIQRINLERLRRIVQEASEQSKRYTVPEIMPLLSLKKAVLAHGAGWVAHKDPWNTPYNLDKDCSFESLWIGPEGGWSPCELQLFQNQKNLYPLCLSSLCLRTETAVIAGLVVIQSNFEIKQNIIIKQEQN</sequence>
<dbReference type="EC" id="2.1.1.193" evidence="3 12"/>
<dbReference type="SUPFAM" id="SSF88697">
    <property type="entry name" value="PUA domain-like"/>
    <property type="match status" value="1"/>
</dbReference>
<dbReference type="PANTHER" id="PTHR30027">
    <property type="entry name" value="RIBOSOMAL RNA SMALL SUBUNIT METHYLTRANSFERASE E"/>
    <property type="match status" value="1"/>
</dbReference>
<evidence type="ECO:0000256" key="4">
    <source>
        <dbReference type="ARBA" id="ARBA00013673"/>
    </source>
</evidence>
<evidence type="ECO:0000256" key="10">
    <source>
        <dbReference type="ARBA" id="ARBA00025699"/>
    </source>
</evidence>
<evidence type="ECO:0000259" key="13">
    <source>
        <dbReference type="Pfam" id="PF04452"/>
    </source>
</evidence>
<dbReference type="PIRSF" id="PIRSF015601">
    <property type="entry name" value="MTase_slr0722"/>
    <property type="match status" value="1"/>
</dbReference>
<dbReference type="GO" id="GO:0005737">
    <property type="term" value="C:cytoplasm"/>
    <property type="evidence" value="ECO:0007669"/>
    <property type="project" value="UniProtKB-SubCell"/>
</dbReference>
<dbReference type="Pfam" id="PF20260">
    <property type="entry name" value="PUA_4"/>
    <property type="match status" value="1"/>
</dbReference>
<dbReference type="CDD" id="cd18084">
    <property type="entry name" value="RsmE-like"/>
    <property type="match status" value="1"/>
</dbReference>
<keyword evidence="6 12" id="KW-0698">rRNA processing</keyword>
<reference evidence="15 16" key="1">
    <citation type="journal article" date="2014" name="FEMS Microbiol. Lett.">
        <title>Draft genome sequences of three Holospora species (Holospora obtusa, Holospora undulata, and Holospora elegans), endonuclear symbiotic bacteria of the ciliate Paramecium caudatum.</title>
        <authorList>
            <person name="Dohra H."/>
            <person name="Tanaka K."/>
            <person name="Suzuki T."/>
            <person name="Fujishima M."/>
            <person name="Suzuki H."/>
        </authorList>
    </citation>
    <scope>NUCLEOTIDE SEQUENCE [LARGE SCALE GENOMIC DNA]</scope>
    <source>
        <strain evidence="15 16">F1</strain>
    </source>
</reference>
<dbReference type="eggNOG" id="COG1385">
    <property type="taxonomic scope" value="Bacteria"/>
</dbReference>